<dbReference type="EMBL" id="AAXU02000001">
    <property type="protein sequence ID" value="EAZ82560.2"/>
    <property type="molecule type" value="Genomic_DNA"/>
</dbReference>
<evidence type="ECO:0008006" key="3">
    <source>
        <dbReference type="Google" id="ProtNLM"/>
    </source>
</evidence>
<evidence type="ECO:0000313" key="2">
    <source>
        <dbReference type="Proteomes" id="UP000003919"/>
    </source>
</evidence>
<comment type="caution">
    <text evidence="1">The sequence shown here is derived from an EMBL/GenBank/DDBJ whole genome shotgun (WGS) entry which is preliminary data.</text>
</comment>
<gene>
    <name evidence="1" type="ORF">ALPR1_10105</name>
</gene>
<accession>A3HRU2</accession>
<dbReference type="eggNOG" id="COG1629">
    <property type="taxonomic scope" value="Bacteria"/>
</dbReference>
<dbReference type="Pfam" id="PF13715">
    <property type="entry name" value="CarbopepD_reg_2"/>
    <property type="match status" value="1"/>
</dbReference>
<reference evidence="1 2" key="1">
    <citation type="journal article" date="2011" name="J. Bacteriol.">
        <title>Complete genome sequence of Algoriphagus sp. PR1, bacterial prey of a colony-forming choanoflagellate.</title>
        <authorList>
            <person name="Alegado R.A."/>
            <person name="Ferriera S."/>
            <person name="Nusbaum C."/>
            <person name="Young S.K."/>
            <person name="Zeng Q."/>
            <person name="Imamovic A."/>
            <person name="Fairclough S.R."/>
            <person name="King N."/>
        </authorList>
    </citation>
    <scope>NUCLEOTIDE SEQUENCE [LARGE SCALE GENOMIC DNA]</scope>
    <source>
        <strain evidence="1 2">PR1</strain>
    </source>
</reference>
<keyword evidence="2" id="KW-1185">Reference proteome</keyword>
<protein>
    <recommendedName>
        <fullName evidence="3">Outer membrane protein</fullName>
    </recommendedName>
</protein>
<sequence length="402" mass="46505">MFQYLILVFFLGLSPILLKAQNTLKGRVLEYGTKAPIPYASIFLTNTTLGVTADEEGKFSLKIPDGSFDVIVRMLGYESVNFSINTNELPASGYQVQLNTMDQELEEIELEVERDPIWYRNLEYFKWYFIGSSKNGREVVIENEKKLLLDRDTNPNILQVSAKEPILLDNPNLGYKVEFLLVDFQYNFKEETILYKGYPLFIPYKDLGKSKQKKIAKNRAEAYNGSLQHFIHSLYLGISQDEGFVVRRLKKIPNPEKPTKTEMDEARLIFKTSTSLEVKDSIQTHFLSKAHLSDKIEILDQNELDPEKLLDRHENGRVFILFEDQIHITYLNETLPREYVGASAGRDKKSPQISRLRITDPKVEIFFSGSFDDPLGIMVEEYMAWERVGDLMPWDYVPIRGK</sequence>
<proteinExistence type="predicted"/>
<dbReference type="Gene3D" id="2.60.40.1120">
    <property type="entry name" value="Carboxypeptidase-like, regulatory domain"/>
    <property type="match status" value="1"/>
</dbReference>
<dbReference type="HOGENOM" id="CLU_063413_0_0_10"/>
<dbReference type="AlphaFoldDB" id="A3HRU2"/>
<evidence type="ECO:0000313" key="1">
    <source>
        <dbReference type="EMBL" id="EAZ82560.2"/>
    </source>
</evidence>
<dbReference type="SUPFAM" id="SSF49464">
    <property type="entry name" value="Carboxypeptidase regulatory domain-like"/>
    <property type="match status" value="1"/>
</dbReference>
<dbReference type="Proteomes" id="UP000003919">
    <property type="component" value="Chromosome"/>
</dbReference>
<dbReference type="EMBL" id="CM001023">
    <property type="protein sequence ID" value="EAZ82560.2"/>
    <property type="molecule type" value="Genomic_DNA"/>
</dbReference>
<dbReference type="STRING" id="388413.ALPR1_10105"/>
<name>A3HRU2_9BACT</name>
<organism evidence="1 2">
    <name type="scientific">Algoriphagus machipongonensis</name>
    <dbReference type="NCBI Taxonomy" id="388413"/>
    <lineage>
        <taxon>Bacteria</taxon>
        <taxon>Pseudomonadati</taxon>
        <taxon>Bacteroidota</taxon>
        <taxon>Cytophagia</taxon>
        <taxon>Cytophagales</taxon>
        <taxon>Cyclobacteriaceae</taxon>
        <taxon>Algoriphagus</taxon>
    </lineage>
</organism>
<dbReference type="InterPro" id="IPR008969">
    <property type="entry name" value="CarboxyPept-like_regulatory"/>
</dbReference>